<dbReference type="OrthoDB" id="77601at2759"/>
<gene>
    <name evidence="2" type="ORF">J437_LFUL003606</name>
</gene>
<comment type="caution">
    <text evidence="2">The sequence shown here is derived from an EMBL/GenBank/DDBJ whole genome shotgun (WGS) entry which is preliminary data.</text>
</comment>
<organism evidence="2 3">
    <name type="scientific">Ladona fulva</name>
    <name type="common">Scarce chaser dragonfly</name>
    <name type="synonym">Libellula fulva</name>
    <dbReference type="NCBI Taxonomy" id="123851"/>
    <lineage>
        <taxon>Eukaryota</taxon>
        <taxon>Metazoa</taxon>
        <taxon>Ecdysozoa</taxon>
        <taxon>Arthropoda</taxon>
        <taxon>Hexapoda</taxon>
        <taxon>Insecta</taxon>
        <taxon>Pterygota</taxon>
        <taxon>Palaeoptera</taxon>
        <taxon>Odonata</taxon>
        <taxon>Epiprocta</taxon>
        <taxon>Anisoptera</taxon>
        <taxon>Libelluloidea</taxon>
        <taxon>Libellulidae</taxon>
        <taxon>Ladona</taxon>
    </lineage>
</organism>
<comment type="similarity">
    <text evidence="1">Belongs to the Ntn-hydrolase family.</text>
</comment>
<dbReference type="AlphaFoldDB" id="A0A8K0P7W9"/>
<evidence type="ECO:0000256" key="1">
    <source>
        <dbReference type="ARBA" id="ARBA00010872"/>
    </source>
</evidence>
<dbReference type="GO" id="GO:0051604">
    <property type="term" value="P:protein maturation"/>
    <property type="evidence" value="ECO:0007669"/>
    <property type="project" value="TreeGrafter"/>
</dbReference>
<sequence>MPEMAGFIGVHLGAGNYSESEERNYKKLCRSACRKGSATLLSGGSALDAAVAATMILESSALTNAGFGSNLNIDGNVEAPIFGAGCWAEDARKMGNKYIMDSIAVSTTGCGEYLVRTSLARELASSCHLSDGSATVPLHTAFTEKYLKRAKRKFQHNKHSQFLEDVEVSGRLGGAIVLRAIGPTDYLEFLWAHSTKSMCIGYMLANSESKPKSHISQLPKGSMIGSKVTVEGISLEISPKDC</sequence>
<keyword evidence="3" id="KW-1185">Reference proteome</keyword>
<dbReference type="EMBL" id="KZ308899">
    <property type="protein sequence ID" value="KAG8235323.1"/>
    <property type="molecule type" value="Genomic_DNA"/>
</dbReference>
<dbReference type="PANTHER" id="PTHR10188:SF8">
    <property type="entry name" value="THREONINE ASPARTASE 1"/>
    <property type="match status" value="1"/>
</dbReference>
<accession>A0A8K0P7W9</accession>
<dbReference type="Pfam" id="PF01112">
    <property type="entry name" value="Asparaginase_2"/>
    <property type="match status" value="1"/>
</dbReference>
<dbReference type="Proteomes" id="UP000792457">
    <property type="component" value="Unassembled WGS sequence"/>
</dbReference>
<dbReference type="InterPro" id="IPR000246">
    <property type="entry name" value="Peptidase_T2"/>
</dbReference>
<dbReference type="GO" id="GO:0004298">
    <property type="term" value="F:threonine-type endopeptidase activity"/>
    <property type="evidence" value="ECO:0007669"/>
    <property type="project" value="TreeGrafter"/>
</dbReference>
<dbReference type="PANTHER" id="PTHR10188">
    <property type="entry name" value="L-ASPARAGINASE"/>
    <property type="match status" value="1"/>
</dbReference>
<dbReference type="SUPFAM" id="SSF56235">
    <property type="entry name" value="N-terminal nucleophile aminohydrolases (Ntn hydrolases)"/>
    <property type="match status" value="1"/>
</dbReference>
<dbReference type="Gene3D" id="3.60.20.30">
    <property type="entry name" value="(Glycosyl)asparaginase"/>
    <property type="match status" value="1"/>
</dbReference>
<reference evidence="2" key="1">
    <citation type="submission" date="2013-04" db="EMBL/GenBank/DDBJ databases">
        <authorList>
            <person name="Qu J."/>
            <person name="Murali S.C."/>
            <person name="Bandaranaike D."/>
            <person name="Bellair M."/>
            <person name="Blankenburg K."/>
            <person name="Chao H."/>
            <person name="Dinh H."/>
            <person name="Doddapaneni H."/>
            <person name="Downs B."/>
            <person name="Dugan-Rocha S."/>
            <person name="Elkadiri S."/>
            <person name="Gnanaolivu R.D."/>
            <person name="Hernandez B."/>
            <person name="Javaid M."/>
            <person name="Jayaseelan J.C."/>
            <person name="Lee S."/>
            <person name="Li M."/>
            <person name="Ming W."/>
            <person name="Munidasa M."/>
            <person name="Muniz J."/>
            <person name="Nguyen L."/>
            <person name="Ongeri F."/>
            <person name="Osuji N."/>
            <person name="Pu L.-L."/>
            <person name="Puazo M."/>
            <person name="Qu C."/>
            <person name="Quiroz J."/>
            <person name="Raj R."/>
            <person name="Weissenberger G."/>
            <person name="Xin Y."/>
            <person name="Zou X."/>
            <person name="Han Y."/>
            <person name="Richards S."/>
            <person name="Worley K."/>
            <person name="Muzny D."/>
            <person name="Gibbs R."/>
        </authorList>
    </citation>
    <scope>NUCLEOTIDE SEQUENCE</scope>
    <source>
        <strain evidence="2">Sampled in the wild</strain>
    </source>
</reference>
<name>A0A8K0P7W9_LADFU</name>
<dbReference type="InterPro" id="IPR029055">
    <property type="entry name" value="Ntn_hydrolases_N"/>
</dbReference>
<dbReference type="GO" id="GO:0005737">
    <property type="term" value="C:cytoplasm"/>
    <property type="evidence" value="ECO:0007669"/>
    <property type="project" value="TreeGrafter"/>
</dbReference>
<reference evidence="2" key="2">
    <citation type="submission" date="2017-10" db="EMBL/GenBank/DDBJ databases">
        <title>Ladona fulva Genome sequencing and assembly.</title>
        <authorList>
            <person name="Murali S."/>
            <person name="Richards S."/>
            <person name="Bandaranaike D."/>
            <person name="Bellair M."/>
            <person name="Blankenburg K."/>
            <person name="Chao H."/>
            <person name="Dinh H."/>
            <person name="Doddapaneni H."/>
            <person name="Dugan-Rocha S."/>
            <person name="Elkadiri S."/>
            <person name="Gnanaolivu R."/>
            <person name="Hernandez B."/>
            <person name="Skinner E."/>
            <person name="Javaid M."/>
            <person name="Lee S."/>
            <person name="Li M."/>
            <person name="Ming W."/>
            <person name="Munidasa M."/>
            <person name="Muniz J."/>
            <person name="Nguyen L."/>
            <person name="Hughes D."/>
            <person name="Osuji N."/>
            <person name="Pu L.-L."/>
            <person name="Puazo M."/>
            <person name="Qu C."/>
            <person name="Quiroz J."/>
            <person name="Raj R."/>
            <person name="Weissenberger G."/>
            <person name="Xin Y."/>
            <person name="Zou X."/>
            <person name="Han Y."/>
            <person name="Worley K."/>
            <person name="Muzny D."/>
            <person name="Gibbs R."/>
        </authorList>
    </citation>
    <scope>NUCLEOTIDE SEQUENCE</scope>
    <source>
        <strain evidence="2">Sampled in the wild</strain>
    </source>
</reference>
<evidence type="ECO:0000313" key="2">
    <source>
        <dbReference type="EMBL" id="KAG8235323.1"/>
    </source>
</evidence>
<protein>
    <recommendedName>
        <fullName evidence="4">Threonine aspartase 1</fullName>
    </recommendedName>
</protein>
<evidence type="ECO:0000313" key="3">
    <source>
        <dbReference type="Proteomes" id="UP000792457"/>
    </source>
</evidence>
<proteinExistence type="inferred from homology"/>
<evidence type="ECO:0008006" key="4">
    <source>
        <dbReference type="Google" id="ProtNLM"/>
    </source>
</evidence>